<keyword evidence="13" id="KW-0288">FMN</keyword>
<evidence type="ECO:0000256" key="24">
    <source>
        <dbReference type="ARBA" id="ARBA00023122"/>
    </source>
</evidence>
<feature type="transmembrane region" description="Helical" evidence="32">
    <location>
        <begin position="415"/>
        <end position="442"/>
    </location>
</feature>
<dbReference type="GO" id="GO:0004659">
    <property type="term" value="F:prenyltransferase activity"/>
    <property type="evidence" value="ECO:0007669"/>
    <property type="project" value="UniProtKB-KW"/>
</dbReference>
<sequence>MDHIVNAYNRLNTPIVRGEGAYLFDKDGKKYLDFAAGISTTSLGHCHPYITDKLKEQSSSLWHCSNIFTIPEQERLAERLTTLTFANKVFFCSSGLEATEAAIKFIRRYFYSKGQAKRNRIITIEGGFHGRSIAAISAGGNEKSREGFAPLLSGFDKVPRSDIKALEKKISDETAAVFLEPIQSEGGVYSLDVEYLQKVREITKAQGIILCFDEVQCGYGRVGSLFHYQNVGIEPDMLTCAKAMGNGFPLAACLVKDYIAEAITPGTHGSTYGGNPLAMTVGNAVLDIMLKEGFFGHVKSVSKRLKEKLLSLAKEFPEMISEVRGEGLLMGIELATPVADKIISRSLDKGLIITRVLNNKVVRITPPLIIEDEHVNAAWAEMGLTSISRSRVNKLKLDGNKRARIIDRLLNRKELTIGTVLLGNTIINITCSALFTAIFINLFGNEGILLSTIIMTFCILLFCEVLPKTYAIQNPEKFASFSAYFVLFFVKIFSPLTLGIQFIVNLILKLCGLHKDKEVISAADAMRNMITLHRSEGTMLQQDLDMLSSVLDLAETEISQIMTHRRNLFSLDINRNKEELIREILTSSHSRIPLWQKEPEDIVGVIHVKDLINALREKDNKTEEVDIAQVMSKPWFIPESTLLSVQLHNFRKNRKHLALVIDEYGALQGIVTLEDILEEIVGEISDEHDLIMENFIKKISDNMYHIEGKSTIRDINRQLHWNLPDEEATTLAGMIVNEIERIPDEGEEFSMYGSLFKILKKDKNIITVVEVQVKTERIEKLEQEKRDVQDHIRDVYAKAADEGWDTKVMKQIIRLRKMDDDDREEQEILLDTYKRALGMKALRNINRSLVQSIGHPSSLTTPIQKKCIDSNVSYSNDTKPGYETHLVISRAGKITLAHEIKEKLEGITSLADFYYSEEKIGEKIASGSFKTSGMIVAPCSMKTMSEIASGVTSNLLTRAADVTLKERRKLVLMVRESPLHLGHLQNMLKLTEMGAIIAPPVPAFYIKPKSLDDIINHSVGKVLDLFDIKLPDFKDNPASQVYVRNKQRKAESIGISSETIVLPDNISEDELIGKINEFNEDQSVHGILVQLPLPNHISASRVINAVSIEKDVDGFHDENVGKLVKGEKNCLIPCTPKGSLHLIQSIEENLSGKNAVVIGRSNIVGKPMFHLLLQENCTVTILHSQSKDLAEYCSKADIVVAAVGKPNFVQADWIKKGAIVIDVGINSVNVGELVGDVDFEGIKGKAKAITPVPGGVGPMTIAFLMMNTVIAACLQKGVDASNFIN</sequence>
<keyword evidence="24 29" id="KW-0129">CBS domain</keyword>
<evidence type="ECO:0000256" key="17">
    <source>
        <dbReference type="ARBA" id="ARBA00022755"/>
    </source>
</evidence>
<dbReference type="InterPro" id="IPR000672">
    <property type="entry name" value="THF_DH/CycHdrlase"/>
</dbReference>
<dbReference type="EMBL" id="BMAV01015538">
    <property type="protein sequence ID" value="GFY65344.1"/>
    <property type="molecule type" value="Genomic_DNA"/>
</dbReference>
<proteinExistence type="inferred from homology"/>
<protein>
    <submittedName>
        <fullName evidence="35">Bifunctional protein FolD</fullName>
    </submittedName>
</protein>
<dbReference type="InterPro" id="IPR000644">
    <property type="entry name" value="CBS_dom"/>
</dbReference>
<dbReference type="HAMAP" id="MF_01576">
    <property type="entry name" value="THF_DHG_CYH"/>
    <property type="match status" value="1"/>
</dbReference>
<dbReference type="NCBIfam" id="NF010247">
    <property type="entry name" value="PRK13694.1"/>
    <property type="match status" value="1"/>
</dbReference>
<keyword evidence="14" id="KW-0808">Transferase</keyword>
<evidence type="ECO:0000256" key="20">
    <source>
        <dbReference type="ARBA" id="ARBA00022898"/>
    </source>
</evidence>
<feature type="transmembrane region" description="Helical" evidence="32">
    <location>
        <begin position="448"/>
        <end position="466"/>
    </location>
</feature>
<feature type="domain" description="CNNM transmembrane" evidence="34">
    <location>
        <begin position="380"/>
        <end position="544"/>
    </location>
</feature>
<dbReference type="InterPro" id="IPR004636">
    <property type="entry name" value="AcOrn/SuccOrn_fam"/>
</dbReference>
<keyword evidence="15 30" id="KW-0812">Transmembrane</keyword>
<dbReference type="OrthoDB" id="10261433at2759"/>
<dbReference type="NCBIfam" id="NF004685">
    <property type="entry name" value="PRK06029.1"/>
    <property type="match status" value="1"/>
</dbReference>
<evidence type="ECO:0000256" key="26">
    <source>
        <dbReference type="ARBA" id="ARBA00023167"/>
    </source>
</evidence>
<dbReference type="Pfam" id="PF02882">
    <property type="entry name" value="THF_DHG_CYH_C"/>
    <property type="match status" value="1"/>
</dbReference>
<evidence type="ECO:0000256" key="5">
    <source>
        <dbReference type="ARBA" id="ARBA00008954"/>
    </source>
</evidence>
<comment type="caution">
    <text evidence="35">The sequence shown here is derived from an EMBL/GenBank/DDBJ whole genome shotgun (WGS) entry which is preliminary data.</text>
</comment>
<dbReference type="HAMAP" id="MF_01984">
    <property type="entry name" value="ubiX_pad"/>
    <property type="match status" value="1"/>
</dbReference>
<evidence type="ECO:0000259" key="34">
    <source>
        <dbReference type="PROSITE" id="PS51846"/>
    </source>
</evidence>
<keyword evidence="22" id="KW-0560">Oxidoreductase</keyword>
<keyword evidence="9" id="KW-0032">Aminotransferase</keyword>
<dbReference type="SUPFAM" id="SSF52507">
    <property type="entry name" value="Homo-oligomeric flavin-containing Cys decarboxylases, HFCD"/>
    <property type="match status" value="1"/>
</dbReference>
<evidence type="ECO:0000313" key="35">
    <source>
        <dbReference type="EMBL" id="GFY65344.1"/>
    </source>
</evidence>
<keyword evidence="8" id="KW-0554">One-carbon metabolism</keyword>
<dbReference type="PROSITE" id="PS00767">
    <property type="entry name" value="THF_DHG_CYH_2"/>
    <property type="match status" value="1"/>
</dbReference>
<dbReference type="Proteomes" id="UP000886998">
    <property type="component" value="Unassembled WGS sequence"/>
</dbReference>
<keyword evidence="16" id="KW-0677">Repeat</keyword>
<dbReference type="SUPFAM" id="SSF54631">
    <property type="entry name" value="CBS-domain pair"/>
    <property type="match status" value="1"/>
</dbReference>
<dbReference type="InterPro" id="IPR046367">
    <property type="entry name" value="GapR-like_DNA-bd"/>
</dbReference>
<evidence type="ECO:0000256" key="21">
    <source>
        <dbReference type="ARBA" id="ARBA00022989"/>
    </source>
</evidence>
<dbReference type="Pfam" id="PF00202">
    <property type="entry name" value="Aminotran_3"/>
    <property type="match status" value="1"/>
</dbReference>
<dbReference type="GO" id="GO:0005739">
    <property type="term" value="C:mitochondrion"/>
    <property type="evidence" value="ECO:0007669"/>
    <property type="project" value="UniProtKB-SubCell"/>
</dbReference>
<evidence type="ECO:0000256" key="28">
    <source>
        <dbReference type="ARBA" id="ARBA00036357"/>
    </source>
</evidence>
<feature type="domain" description="CBS" evidence="33">
    <location>
        <begin position="562"/>
        <end position="622"/>
    </location>
</feature>
<dbReference type="PROSITE" id="PS51846">
    <property type="entry name" value="CNNM"/>
    <property type="match status" value="1"/>
</dbReference>
<dbReference type="Pfam" id="PF10073">
    <property type="entry name" value="GapR_DNA-bd"/>
    <property type="match status" value="1"/>
</dbReference>
<keyword evidence="12" id="KW-0285">Flavoprotein</keyword>
<dbReference type="Pfam" id="PF02441">
    <property type="entry name" value="Flavoprotein"/>
    <property type="match status" value="1"/>
</dbReference>
<evidence type="ECO:0000256" key="3">
    <source>
        <dbReference type="ARBA" id="ARBA00004173"/>
    </source>
</evidence>
<evidence type="ECO:0000256" key="16">
    <source>
        <dbReference type="ARBA" id="ARBA00022737"/>
    </source>
</evidence>
<dbReference type="GO" id="GO:0009086">
    <property type="term" value="P:methionine biosynthetic process"/>
    <property type="evidence" value="ECO:0007669"/>
    <property type="project" value="UniProtKB-KW"/>
</dbReference>
<name>A0A8X7CBJ0_9ARAC</name>
<dbReference type="InterPro" id="IPR036291">
    <property type="entry name" value="NAD(P)-bd_dom_sf"/>
</dbReference>
<keyword evidence="21 30" id="KW-1133">Transmembrane helix</keyword>
<evidence type="ECO:0000256" key="1">
    <source>
        <dbReference type="ARBA" id="ARBA00001933"/>
    </source>
</evidence>
<evidence type="ECO:0000256" key="11">
    <source>
        <dbReference type="ARBA" id="ARBA00022605"/>
    </source>
</evidence>
<comment type="cofactor">
    <cofactor evidence="1">
        <name>pyridoxal 5'-phosphate</name>
        <dbReference type="ChEBI" id="CHEBI:597326"/>
    </cofactor>
</comment>
<dbReference type="SUPFAM" id="SSF53383">
    <property type="entry name" value="PLP-dependent transferases"/>
    <property type="match status" value="1"/>
</dbReference>
<keyword evidence="25 30" id="KW-0472">Membrane</keyword>
<evidence type="ECO:0000256" key="25">
    <source>
        <dbReference type="ARBA" id="ARBA00023136"/>
    </source>
</evidence>
<dbReference type="GO" id="GO:0008483">
    <property type="term" value="F:transaminase activity"/>
    <property type="evidence" value="ECO:0007669"/>
    <property type="project" value="UniProtKB-KW"/>
</dbReference>
<gene>
    <name evidence="35" type="primary">folD</name>
    <name evidence="35" type="ORF">TNIN_38461</name>
</gene>
<evidence type="ECO:0000256" key="8">
    <source>
        <dbReference type="ARBA" id="ARBA00022563"/>
    </source>
</evidence>
<dbReference type="GO" id="GO:0006164">
    <property type="term" value="P:purine nucleotide biosynthetic process"/>
    <property type="evidence" value="ECO:0007669"/>
    <property type="project" value="UniProtKB-KW"/>
</dbReference>
<keyword evidence="26" id="KW-0486">Methionine biosynthesis</keyword>
<comment type="subcellular location">
    <subcellularLocation>
        <location evidence="2">Membrane</location>
        <topology evidence="2">Multi-pass membrane protein</topology>
    </subcellularLocation>
    <subcellularLocation>
        <location evidence="3">Mitochondrion</location>
    </subcellularLocation>
</comment>
<dbReference type="InterPro" id="IPR004507">
    <property type="entry name" value="UbiX-like"/>
</dbReference>
<dbReference type="Gene3D" id="3.10.580.10">
    <property type="entry name" value="CBS-domain"/>
    <property type="match status" value="1"/>
</dbReference>
<dbReference type="InterPro" id="IPR050103">
    <property type="entry name" value="Class-III_PLP-dep_AT"/>
</dbReference>
<feature type="domain" description="CBS" evidence="33">
    <location>
        <begin position="630"/>
        <end position="687"/>
    </location>
</feature>
<evidence type="ECO:0000256" key="30">
    <source>
        <dbReference type="PROSITE-ProRule" id="PRU01193"/>
    </source>
</evidence>
<evidence type="ECO:0000256" key="18">
    <source>
        <dbReference type="ARBA" id="ARBA00022801"/>
    </source>
</evidence>
<dbReference type="InterPro" id="IPR003382">
    <property type="entry name" value="Flavoprotein"/>
</dbReference>
<dbReference type="CDD" id="cd00610">
    <property type="entry name" value="OAT_like"/>
    <property type="match status" value="1"/>
</dbReference>
<dbReference type="Gene3D" id="3.30.465.10">
    <property type="match status" value="1"/>
</dbReference>
<evidence type="ECO:0000256" key="32">
    <source>
        <dbReference type="SAM" id="Phobius"/>
    </source>
</evidence>
<dbReference type="NCBIfam" id="TIGR00421">
    <property type="entry name" value="ubiX_pad"/>
    <property type="match status" value="1"/>
</dbReference>
<dbReference type="NCBIfam" id="NF002325">
    <property type="entry name" value="PRK01278.1"/>
    <property type="match status" value="1"/>
</dbReference>
<evidence type="ECO:0000256" key="27">
    <source>
        <dbReference type="ARBA" id="ARBA00023268"/>
    </source>
</evidence>
<evidence type="ECO:0000256" key="6">
    <source>
        <dbReference type="ARBA" id="ARBA00010484"/>
    </source>
</evidence>
<dbReference type="GO" id="GO:0000105">
    <property type="term" value="P:L-histidine biosynthetic process"/>
    <property type="evidence" value="ECO:0007669"/>
    <property type="project" value="UniProtKB-KW"/>
</dbReference>
<dbReference type="Gene3D" id="3.40.50.1950">
    <property type="entry name" value="Flavin prenyltransferase-like"/>
    <property type="match status" value="1"/>
</dbReference>
<comment type="similarity">
    <text evidence="5">Belongs to the class-III pyridoxal-phosphate-dependent aminotransferase family.</text>
</comment>
<evidence type="ECO:0000256" key="4">
    <source>
        <dbReference type="ARBA" id="ARBA00005024"/>
    </source>
</evidence>
<evidence type="ECO:0000256" key="15">
    <source>
        <dbReference type="ARBA" id="ARBA00022692"/>
    </source>
</evidence>
<dbReference type="CDD" id="cd01080">
    <property type="entry name" value="NAD_bind_m-THF_DH_Cyclohyd"/>
    <property type="match status" value="1"/>
</dbReference>
<dbReference type="InterPro" id="IPR036318">
    <property type="entry name" value="FAD-bd_PCMH-like_sf"/>
</dbReference>
<dbReference type="InterPro" id="IPR002550">
    <property type="entry name" value="CNNM"/>
</dbReference>
<dbReference type="InterPro" id="IPR036551">
    <property type="entry name" value="Flavin_trans-like"/>
</dbReference>
<dbReference type="InterPro" id="IPR044751">
    <property type="entry name" value="Ion_transp-like_CBS"/>
</dbReference>
<dbReference type="PANTHER" id="PTHR11986">
    <property type="entry name" value="AMINOTRANSFERASE CLASS III"/>
    <property type="match status" value="1"/>
</dbReference>
<dbReference type="Gene3D" id="3.40.50.720">
    <property type="entry name" value="NAD(P)-binding Rossmann-like Domain"/>
    <property type="match status" value="1"/>
</dbReference>
<reference evidence="35" key="1">
    <citation type="submission" date="2020-08" db="EMBL/GenBank/DDBJ databases">
        <title>Multicomponent nature underlies the extraordinary mechanical properties of spider dragline silk.</title>
        <authorList>
            <person name="Kono N."/>
            <person name="Nakamura H."/>
            <person name="Mori M."/>
            <person name="Yoshida Y."/>
            <person name="Ohtoshi R."/>
            <person name="Malay A.D."/>
            <person name="Moran D.A.P."/>
            <person name="Tomita M."/>
            <person name="Numata K."/>
            <person name="Arakawa K."/>
        </authorList>
    </citation>
    <scope>NUCLEOTIDE SEQUENCE</scope>
</reference>
<dbReference type="InterPro" id="IPR049704">
    <property type="entry name" value="Aminotrans_3_PPA_site"/>
</dbReference>
<dbReference type="InterPro" id="IPR046346">
    <property type="entry name" value="Aminoacid_DH-like_N_sf"/>
</dbReference>
<dbReference type="InterPro" id="IPR015421">
    <property type="entry name" value="PyrdxlP-dep_Trfase_major"/>
</dbReference>
<feature type="transmembrane region" description="Helical" evidence="32">
    <location>
        <begin position="478"/>
        <end position="504"/>
    </location>
</feature>
<dbReference type="InterPro" id="IPR020631">
    <property type="entry name" value="THF_DH/CycHdrlase_NAD-bd_dom"/>
</dbReference>
<dbReference type="InterPro" id="IPR020867">
    <property type="entry name" value="THF_DH/CycHdrlase_CS"/>
</dbReference>
<dbReference type="GO" id="GO:0006526">
    <property type="term" value="P:L-arginine biosynthetic process"/>
    <property type="evidence" value="ECO:0007669"/>
    <property type="project" value="UniProtKB-ARBA"/>
</dbReference>
<evidence type="ECO:0000256" key="13">
    <source>
        <dbReference type="ARBA" id="ARBA00022643"/>
    </source>
</evidence>
<dbReference type="FunFam" id="3.40.640.10:FF:000004">
    <property type="entry name" value="Acetylornithine aminotransferase"/>
    <property type="match status" value="1"/>
</dbReference>
<evidence type="ECO:0000256" key="14">
    <source>
        <dbReference type="ARBA" id="ARBA00022679"/>
    </source>
</evidence>
<accession>A0A8X7CBJ0</accession>
<dbReference type="InterPro" id="IPR020630">
    <property type="entry name" value="THF_DH/CycHdrlase_cat_dom"/>
</dbReference>
<keyword evidence="17" id="KW-0658">Purine biosynthesis</keyword>
<dbReference type="GO" id="GO:0004477">
    <property type="term" value="F:methenyltetrahydrofolate cyclohydrolase activity"/>
    <property type="evidence" value="ECO:0007669"/>
    <property type="project" value="UniProtKB-EC"/>
</dbReference>
<dbReference type="SMART" id="SM01091">
    <property type="entry name" value="CorC_HlyC"/>
    <property type="match status" value="1"/>
</dbReference>
<dbReference type="GO" id="GO:0006730">
    <property type="term" value="P:one-carbon metabolic process"/>
    <property type="evidence" value="ECO:0007669"/>
    <property type="project" value="UniProtKB-KW"/>
</dbReference>
<evidence type="ECO:0000256" key="10">
    <source>
        <dbReference type="ARBA" id="ARBA00022602"/>
    </source>
</evidence>
<keyword evidence="20" id="KW-0663">Pyridoxal phosphate</keyword>
<dbReference type="Gene3D" id="3.40.640.10">
    <property type="entry name" value="Type I PLP-dependent aspartate aminotransferase-like (Major domain)"/>
    <property type="match status" value="1"/>
</dbReference>
<dbReference type="InterPro" id="IPR015422">
    <property type="entry name" value="PyrdxlP-dep_Trfase_small"/>
</dbReference>
<comment type="similarity">
    <text evidence="6">Belongs to the ACDP family.</text>
</comment>
<keyword evidence="11" id="KW-0028">Amino-acid biosynthesis</keyword>
<dbReference type="CDD" id="cd04590">
    <property type="entry name" value="CBS_pair_CorC_HlyC_assoc"/>
    <property type="match status" value="1"/>
</dbReference>
<evidence type="ECO:0000313" key="36">
    <source>
        <dbReference type="Proteomes" id="UP000886998"/>
    </source>
</evidence>
<dbReference type="PROSITE" id="PS51371">
    <property type="entry name" value="CBS"/>
    <property type="match status" value="2"/>
</dbReference>
<dbReference type="GO" id="GO:0016020">
    <property type="term" value="C:membrane"/>
    <property type="evidence" value="ECO:0007669"/>
    <property type="project" value="UniProtKB-SubCell"/>
</dbReference>
<dbReference type="FunFam" id="3.40.50.10860:FF:000005">
    <property type="entry name" value="C-1-tetrahydrofolate synthase, cytoplasmic, putative"/>
    <property type="match status" value="1"/>
</dbReference>
<evidence type="ECO:0000256" key="12">
    <source>
        <dbReference type="ARBA" id="ARBA00022630"/>
    </source>
</evidence>
<dbReference type="Pfam" id="PF03471">
    <property type="entry name" value="CorC_HlyC"/>
    <property type="match status" value="1"/>
</dbReference>
<dbReference type="InterPro" id="IPR015424">
    <property type="entry name" value="PyrdxlP-dep_Trfase"/>
</dbReference>
<dbReference type="SMART" id="SM00116">
    <property type="entry name" value="CBS"/>
    <property type="match status" value="2"/>
</dbReference>
<dbReference type="InterPro" id="IPR005814">
    <property type="entry name" value="Aminotrans_3"/>
</dbReference>
<evidence type="ECO:0000259" key="33">
    <source>
        <dbReference type="PROSITE" id="PS51371"/>
    </source>
</evidence>
<dbReference type="NCBIfam" id="TIGR00707">
    <property type="entry name" value="argD"/>
    <property type="match status" value="1"/>
</dbReference>
<dbReference type="GO" id="GO:0030170">
    <property type="term" value="F:pyridoxal phosphate binding"/>
    <property type="evidence" value="ECO:0007669"/>
    <property type="project" value="InterPro"/>
</dbReference>
<evidence type="ECO:0000256" key="9">
    <source>
        <dbReference type="ARBA" id="ARBA00022576"/>
    </source>
</evidence>
<dbReference type="Gene3D" id="3.90.1150.10">
    <property type="entry name" value="Aspartate Aminotransferase, domain 1"/>
    <property type="match status" value="1"/>
</dbReference>
<keyword evidence="10" id="KW-0637">Prenyltransferase</keyword>
<evidence type="ECO:0000256" key="2">
    <source>
        <dbReference type="ARBA" id="ARBA00004141"/>
    </source>
</evidence>
<organism evidence="35 36">
    <name type="scientific">Trichonephila inaurata madagascariensis</name>
    <dbReference type="NCBI Taxonomy" id="2747483"/>
    <lineage>
        <taxon>Eukaryota</taxon>
        <taxon>Metazoa</taxon>
        <taxon>Ecdysozoa</taxon>
        <taxon>Arthropoda</taxon>
        <taxon>Chelicerata</taxon>
        <taxon>Arachnida</taxon>
        <taxon>Araneae</taxon>
        <taxon>Araneomorphae</taxon>
        <taxon>Entelegynae</taxon>
        <taxon>Araneoidea</taxon>
        <taxon>Nephilidae</taxon>
        <taxon>Trichonephila</taxon>
        <taxon>Trichonephila inaurata</taxon>
    </lineage>
</organism>
<dbReference type="InterPro" id="IPR016169">
    <property type="entry name" value="FAD-bd_PCMH_sub2"/>
</dbReference>
<keyword evidence="18" id="KW-0378">Hydrolase</keyword>
<evidence type="ECO:0000256" key="22">
    <source>
        <dbReference type="ARBA" id="ARBA00023002"/>
    </source>
</evidence>
<evidence type="ECO:0000256" key="23">
    <source>
        <dbReference type="ARBA" id="ARBA00023102"/>
    </source>
</evidence>
<evidence type="ECO:0000256" key="19">
    <source>
        <dbReference type="ARBA" id="ARBA00022857"/>
    </source>
</evidence>
<dbReference type="SUPFAM" id="SSF53223">
    <property type="entry name" value="Aminoacid dehydrogenase-like, N-terminal domain"/>
    <property type="match status" value="1"/>
</dbReference>
<evidence type="ECO:0000256" key="7">
    <source>
        <dbReference type="ARBA" id="ARBA00011738"/>
    </source>
</evidence>
<keyword evidence="31" id="KW-0175">Coiled coil</keyword>
<comment type="pathway">
    <text evidence="4">Amino-acid biosynthesis; L-arginine biosynthesis; N(2)-acetyl-L-ornithine from L-glutamate: step 4/4.</text>
</comment>
<dbReference type="PRINTS" id="PR00085">
    <property type="entry name" value="THFDHDRGNASE"/>
</dbReference>
<dbReference type="FunFam" id="3.10.580.10:FF:000002">
    <property type="entry name" value="Magnesium/cobalt efflux protein CorC"/>
    <property type="match status" value="1"/>
</dbReference>
<dbReference type="FunFam" id="3.40.50.720:FF:000094">
    <property type="entry name" value="Bifunctional protein FolD"/>
    <property type="match status" value="1"/>
</dbReference>
<dbReference type="SUPFAM" id="SSF51735">
    <property type="entry name" value="NAD(P)-binding Rossmann-fold domains"/>
    <property type="match status" value="1"/>
</dbReference>
<feature type="coiled-coil region" evidence="31">
    <location>
        <begin position="771"/>
        <end position="798"/>
    </location>
</feature>
<comment type="subunit">
    <text evidence="7">Homodimer.</text>
</comment>
<dbReference type="Pfam" id="PF00763">
    <property type="entry name" value="THF_DHG_CYH"/>
    <property type="match status" value="1"/>
</dbReference>
<dbReference type="InterPro" id="IPR046342">
    <property type="entry name" value="CBS_dom_sf"/>
</dbReference>
<evidence type="ECO:0000256" key="31">
    <source>
        <dbReference type="SAM" id="Coils"/>
    </source>
</evidence>
<dbReference type="SUPFAM" id="SSF56176">
    <property type="entry name" value="FAD-binding/transporter-associated domain-like"/>
    <property type="match status" value="1"/>
</dbReference>
<dbReference type="GO" id="GO:0003677">
    <property type="term" value="F:DNA binding"/>
    <property type="evidence" value="ECO:0007669"/>
    <property type="project" value="InterPro"/>
</dbReference>
<dbReference type="NCBIfam" id="NF010784">
    <property type="entry name" value="PRK14187.1"/>
    <property type="match status" value="1"/>
</dbReference>
<dbReference type="GO" id="GO:0042802">
    <property type="term" value="F:identical protein binding"/>
    <property type="evidence" value="ECO:0007669"/>
    <property type="project" value="TreeGrafter"/>
</dbReference>
<comment type="catalytic activity">
    <reaction evidence="28">
        <text>(6R)-5,10-methenyltetrahydrofolate + H2O = (6R)-10-formyltetrahydrofolate + H(+)</text>
        <dbReference type="Rhea" id="RHEA:23700"/>
        <dbReference type="ChEBI" id="CHEBI:15377"/>
        <dbReference type="ChEBI" id="CHEBI:15378"/>
        <dbReference type="ChEBI" id="CHEBI:57455"/>
        <dbReference type="ChEBI" id="CHEBI:195366"/>
        <dbReference type="EC" id="3.5.4.9"/>
    </reaction>
</comment>
<dbReference type="Gene3D" id="3.40.50.10860">
    <property type="entry name" value="Leucine Dehydrogenase, chain A, domain 1"/>
    <property type="match status" value="1"/>
</dbReference>
<keyword evidence="36" id="KW-1185">Reference proteome</keyword>
<keyword evidence="19" id="KW-0521">NADP</keyword>
<dbReference type="GO" id="GO:0050660">
    <property type="term" value="F:flavin adenine dinucleotide binding"/>
    <property type="evidence" value="ECO:0007669"/>
    <property type="project" value="InterPro"/>
</dbReference>
<dbReference type="InterPro" id="IPR005170">
    <property type="entry name" value="Transptr-assoc_dom"/>
</dbReference>
<dbReference type="GO" id="GO:0004488">
    <property type="term" value="F:methylenetetrahydrofolate dehydrogenase (NADP+) activity"/>
    <property type="evidence" value="ECO:0007669"/>
    <property type="project" value="InterPro"/>
</dbReference>
<dbReference type="Pfam" id="PF00571">
    <property type="entry name" value="CBS"/>
    <property type="match status" value="2"/>
</dbReference>
<evidence type="ECO:0000256" key="29">
    <source>
        <dbReference type="PROSITE-ProRule" id="PRU00703"/>
    </source>
</evidence>
<keyword evidence="23" id="KW-0368">Histidine biosynthesis</keyword>
<dbReference type="PROSITE" id="PS00600">
    <property type="entry name" value="AA_TRANSFER_CLASS_3"/>
    <property type="match status" value="1"/>
</dbReference>
<keyword evidence="27" id="KW-0511">Multifunctional enzyme</keyword>
<dbReference type="PANTHER" id="PTHR11986:SF79">
    <property type="entry name" value="ACETYLORNITHINE AMINOTRANSFERASE, MITOCHONDRIAL"/>
    <property type="match status" value="1"/>
</dbReference>